<feature type="region of interest" description="Disordered" evidence="1">
    <location>
        <begin position="125"/>
        <end position="149"/>
    </location>
</feature>
<keyword evidence="2" id="KW-1133">Transmembrane helix</keyword>
<dbReference type="InterPro" id="IPR009937">
    <property type="entry name" value="Phage_holin_3_6"/>
</dbReference>
<organism evidence="3 4">
    <name type="scientific">Novilysobacter erysipheiresistens</name>
    <dbReference type="NCBI Taxonomy" id="1749332"/>
    <lineage>
        <taxon>Bacteria</taxon>
        <taxon>Pseudomonadati</taxon>
        <taxon>Pseudomonadota</taxon>
        <taxon>Gammaproteobacteria</taxon>
        <taxon>Lysobacterales</taxon>
        <taxon>Lysobacteraceae</taxon>
        <taxon>Novilysobacter</taxon>
    </lineage>
</organism>
<evidence type="ECO:0000313" key="4">
    <source>
        <dbReference type="Proteomes" id="UP001355056"/>
    </source>
</evidence>
<evidence type="ECO:0000256" key="2">
    <source>
        <dbReference type="SAM" id="Phobius"/>
    </source>
</evidence>
<accession>A0ABU7YZP6</accession>
<keyword evidence="2" id="KW-0812">Transmembrane</keyword>
<dbReference type="RefSeq" id="WP_332616968.1">
    <property type="nucleotide sequence ID" value="NZ_JAXGFP010000005.1"/>
</dbReference>
<dbReference type="EMBL" id="JAXGFP010000005">
    <property type="protein sequence ID" value="MEG3184433.1"/>
    <property type="molecule type" value="Genomic_DNA"/>
</dbReference>
<keyword evidence="4" id="KW-1185">Reference proteome</keyword>
<protein>
    <submittedName>
        <fullName evidence="3">Phage holin family protein</fullName>
    </submittedName>
</protein>
<feature type="transmembrane region" description="Helical" evidence="2">
    <location>
        <begin position="95"/>
        <end position="116"/>
    </location>
</feature>
<feature type="transmembrane region" description="Helical" evidence="2">
    <location>
        <begin position="64"/>
        <end position="89"/>
    </location>
</feature>
<evidence type="ECO:0000313" key="3">
    <source>
        <dbReference type="EMBL" id="MEG3184433.1"/>
    </source>
</evidence>
<sequence>MSAQPNTTGSSGTYTATTPSPATHIEPSVGTLLKQLMREVPALLTNEIALAKSEMRENMQQTKAGLASVATGGAVLLGGFIILLLAAVYALGNVVAPWLAALIVGAVATLVGFAMVQAGKKKFQSESLRPDRTMNSLHKDKETIRGRTP</sequence>
<evidence type="ECO:0000256" key="1">
    <source>
        <dbReference type="SAM" id="MobiDB-lite"/>
    </source>
</evidence>
<feature type="compositionally biased region" description="Low complexity" evidence="1">
    <location>
        <begin position="7"/>
        <end position="23"/>
    </location>
</feature>
<dbReference type="Pfam" id="PF07332">
    <property type="entry name" value="Phage_holin_3_6"/>
    <property type="match status" value="1"/>
</dbReference>
<feature type="region of interest" description="Disordered" evidence="1">
    <location>
        <begin position="1"/>
        <end position="23"/>
    </location>
</feature>
<name>A0ABU7YZP6_9GAMM</name>
<proteinExistence type="predicted"/>
<comment type="caution">
    <text evidence="3">The sequence shown here is derived from an EMBL/GenBank/DDBJ whole genome shotgun (WGS) entry which is preliminary data.</text>
</comment>
<gene>
    <name evidence="3" type="ORF">SNE34_10480</name>
</gene>
<dbReference type="Proteomes" id="UP001355056">
    <property type="component" value="Unassembled WGS sequence"/>
</dbReference>
<reference evidence="3 4" key="1">
    <citation type="journal article" date="2016" name="Int. J. Syst. Evol. Microbiol.">
        <title>Lysobacter erysipheiresistens sp. nov., an antagonist of powdery mildew, isolated from tobacco-cultivated soil.</title>
        <authorList>
            <person name="Xie B."/>
            <person name="Li T."/>
            <person name="Lin X."/>
            <person name="Wang C.J."/>
            <person name="Chen Y.J."/>
            <person name="Liu W.J."/>
            <person name="Zhao Z.W."/>
        </authorList>
    </citation>
    <scope>NUCLEOTIDE SEQUENCE [LARGE SCALE GENOMIC DNA]</scope>
    <source>
        <strain evidence="3 4">RS-LYSO-3</strain>
    </source>
</reference>
<feature type="compositionally biased region" description="Basic and acidic residues" evidence="1">
    <location>
        <begin position="128"/>
        <end position="149"/>
    </location>
</feature>
<keyword evidence="2" id="KW-0472">Membrane</keyword>